<dbReference type="PANTHER" id="PTHR11601:SF34">
    <property type="entry name" value="CYSTEINE DESULFURASE"/>
    <property type="match status" value="1"/>
</dbReference>
<evidence type="ECO:0000313" key="12">
    <source>
        <dbReference type="EMBL" id="MBK9717678.1"/>
    </source>
</evidence>
<dbReference type="PIRSF" id="PIRSF005572">
    <property type="entry name" value="NifS"/>
    <property type="match status" value="1"/>
</dbReference>
<comment type="similarity">
    <text evidence="2">Belongs to the class-V pyridoxal-phosphate-dependent aminotransferase family. NifS/IscS subfamily.</text>
</comment>
<evidence type="ECO:0000256" key="3">
    <source>
        <dbReference type="ARBA" id="ARBA00012239"/>
    </source>
</evidence>
<dbReference type="EC" id="2.8.1.7" evidence="3"/>
<dbReference type="Gene3D" id="3.40.640.10">
    <property type="entry name" value="Type I PLP-dependent aspartate aminotransferase-like (Major domain)"/>
    <property type="match status" value="1"/>
</dbReference>
<proteinExistence type="inferred from homology"/>
<protein>
    <recommendedName>
        <fullName evidence="3">cysteine desulfurase</fullName>
        <ecNumber evidence="3">2.8.1.7</ecNumber>
    </recommendedName>
</protein>
<dbReference type="SUPFAM" id="SSF53383">
    <property type="entry name" value="PLP-dependent transferases"/>
    <property type="match status" value="1"/>
</dbReference>
<comment type="cofactor">
    <cofactor evidence="1 10">
        <name>pyridoxal 5'-phosphate</name>
        <dbReference type="ChEBI" id="CHEBI:597326"/>
    </cofactor>
</comment>
<accession>A0A9D7S8F3</accession>
<evidence type="ECO:0000256" key="8">
    <source>
        <dbReference type="ARBA" id="ARBA00023014"/>
    </source>
</evidence>
<keyword evidence="4" id="KW-0808">Transferase</keyword>
<reference evidence="12 13" key="1">
    <citation type="submission" date="2020-10" db="EMBL/GenBank/DDBJ databases">
        <title>Connecting structure to function with the recovery of over 1000 high-quality activated sludge metagenome-assembled genomes encoding full-length rRNA genes using long-read sequencing.</title>
        <authorList>
            <person name="Singleton C.M."/>
            <person name="Petriglieri F."/>
            <person name="Kristensen J.M."/>
            <person name="Kirkegaard R.H."/>
            <person name="Michaelsen T.Y."/>
            <person name="Andersen M.H."/>
            <person name="Karst S.M."/>
            <person name="Dueholm M.S."/>
            <person name="Nielsen P.H."/>
            <person name="Albertsen M."/>
        </authorList>
    </citation>
    <scope>NUCLEOTIDE SEQUENCE [LARGE SCALE GENOMIC DNA]</scope>
    <source>
        <strain evidence="12">Ribe_18-Q3-R11-54_BAT3C.373</strain>
    </source>
</reference>
<keyword evidence="8" id="KW-0411">Iron-sulfur</keyword>
<dbReference type="GO" id="GO:0031071">
    <property type="term" value="F:cysteine desulfurase activity"/>
    <property type="evidence" value="ECO:0007669"/>
    <property type="project" value="UniProtKB-EC"/>
</dbReference>
<feature type="domain" description="Aminotransferase class V" evidence="11">
    <location>
        <begin position="5"/>
        <end position="365"/>
    </location>
</feature>
<dbReference type="InterPro" id="IPR015421">
    <property type="entry name" value="PyrdxlP-dep_Trfase_major"/>
</dbReference>
<evidence type="ECO:0000256" key="7">
    <source>
        <dbReference type="ARBA" id="ARBA00023004"/>
    </source>
</evidence>
<evidence type="ECO:0000256" key="2">
    <source>
        <dbReference type="ARBA" id="ARBA00006490"/>
    </source>
</evidence>
<dbReference type="InterPro" id="IPR015422">
    <property type="entry name" value="PyrdxlP-dep_Trfase_small"/>
</dbReference>
<gene>
    <name evidence="12" type="ORF">IPO85_09220</name>
</gene>
<dbReference type="GO" id="GO:0046872">
    <property type="term" value="F:metal ion binding"/>
    <property type="evidence" value="ECO:0007669"/>
    <property type="project" value="UniProtKB-KW"/>
</dbReference>
<dbReference type="Proteomes" id="UP000808349">
    <property type="component" value="Unassembled WGS sequence"/>
</dbReference>
<dbReference type="InterPro" id="IPR000192">
    <property type="entry name" value="Aminotrans_V_dom"/>
</dbReference>
<dbReference type="PANTHER" id="PTHR11601">
    <property type="entry name" value="CYSTEINE DESULFURYLASE FAMILY MEMBER"/>
    <property type="match status" value="1"/>
</dbReference>
<sequence length="377" mass="41954">MSQRIYFDNAATTPLLPEVIQTIHEIAGTIYGNPSSIHREGVTAKNLIEESRRILSNYLHTSPAQVFFTSCGTESNNMIIKSAIKDHHVKTIISSPIEHSCVLNAINQYATENNVQVIYLEPNGYGLIDIQELERQLDQCQHPVLVSLMHTNNELGSTISLEEISTICKSKNALFHSDTVQSIGLYDIDVEALQIDFISGSAHKFFGPKGIGFVYIKNPVTTKPLLYGGSQERNLRAGTENIIGIAALAKALELSIIERDQRFNHLMQLNQYFRTSLLASNLNISFNTHEHQFNPKILNVYFENQPGLELILMNLDIHGIAVSAGSACSSGTEKSSHVIEYIRPGSLGKSVRFSFSHLNTIAEIDICIDILKKLFIK</sequence>
<keyword evidence="5" id="KW-0479">Metal-binding</keyword>
<evidence type="ECO:0000256" key="1">
    <source>
        <dbReference type="ARBA" id="ARBA00001933"/>
    </source>
</evidence>
<dbReference type="PROSITE" id="PS00595">
    <property type="entry name" value="AA_TRANSFER_CLASS_5"/>
    <property type="match status" value="1"/>
</dbReference>
<keyword evidence="7" id="KW-0408">Iron</keyword>
<evidence type="ECO:0000259" key="11">
    <source>
        <dbReference type="Pfam" id="PF00266"/>
    </source>
</evidence>
<comment type="caution">
    <text evidence="12">The sequence shown here is derived from an EMBL/GenBank/DDBJ whole genome shotgun (WGS) entry which is preliminary data.</text>
</comment>
<dbReference type="InterPro" id="IPR015424">
    <property type="entry name" value="PyrdxlP-dep_Trfase"/>
</dbReference>
<dbReference type="GO" id="GO:0051536">
    <property type="term" value="F:iron-sulfur cluster binding"/>
    <property type="evidence" value="ECO:0007669"/>
    <property type="project" value="UniProtKB-KW"/>
</dbReference>
<evidence type="ECO:0000256" key="4">
    <source>
        <dbReference type="ARBA" id="ARBA00022679"/>
    </source>
</evidence>
<name>A0A9D7S8F3_9BACT</name>
<evidence type="ECO:0000256" key="10">
    <source>
        <dbReference type="RuleBase" id="RU004504"/>
    </source>
</evidence>
<evidence type="ECO:0000256" key="9">
    <source>
        <dbReference type="ARBA" id="ARBA00050776"/>
    </source>
</evidence>
<evidence type="ECO:0000256" key="6">
    <source>
        <dbReference type="ARBA" id="ARBA00022898"/>
    </source>
</evidence>
<keyword evidence="6" id="KW-0663">Pyridoxal phosphate</keyword>
<comment type="catalytic activity">
    <reaction evidence="9">
        <text>(sulfur carrier)-H + L-cysteine = (sulfur carrier)-SH + L-alanine</text>
        <dbReference type="Rhea" id="RHEA:43892"/>
        <dbReference type="Rhea" id="RHEA-COMP:14737"/>
        <dbReference type="Rhea" id="RHEA-COMP:14739"/>
        <dbReference type="ChEBI" id="CHEBI:29917"/>
        <dbReference type="ChEBI" id="CHEBI:35235"/>
        <dbReference type="ChEBI" id="CHEBI:57972"/>
        <dbReference type="ChEBI" id="CHEBI:64428"/>
        <dbReference type="EC" id="2.8.1.7"/>
    </reaction>
</comment>
<dbReference type="InterPro" id="IPR020578">
    <property type="entry name" value="Aminotrans_V_PyrdxlP_BS"/>
</dbReference>
<dbReference type="Pfam" id="PF00266">
    <property type="entry name" value="Aminotran_5"/>
    <property type="match status" value="1"/>
</dbReference>
<dbReference type="InterPro" id="IPR016454">
    <property type="entry name" value="Cysteine_dSase"/>
</dbReference>
<evidence type="ECO:0000256" key="5">
    <source>
        <dbReference type="ARBA" id="ARBA00022723"/>
    </source>
</evidence>
<dbReference type="Gene3D" id="3.90.1150.10">
    <property type="entry name" value="Aspartate Aminotransferase, domain 1"/>
    <property type="match status" value="1"/>
</dbReference>
<dbReference type="AlphaFoldDB" id="A0A9D7S8F3"/>
<dbReference type="EMBL" id="JADKFW010000005">
    <property type="protein sequence ID" value="MBK9717678.1"/>
    <property type="molecule type" value="Genomic_DNA"/>
</dbReference>
<dbReference type="Gene3D" id="1.10.260.50">
    <property type="match status" value="1"/>
</dbReference>
<evidence type="ECO:0000313" key="13">
    <source>
        <dbReference type="Proteomes" id="UP000808349"/>
    </source>
</evidence>
<organism evidence="12 13">
    <name type="scientific">Candidatus Defluviibacterium haderslevense</name>
    <dbReference type="NCBI Taxonomy" id="2981993"/>
    <lineage>
        <taxon>Bacteria</taxon>
        <taxon>Pseudomonadati</taxon>
        <taxon>Bacteroidota</taxon>
        <taxon>Saprospiria</taxon>
        <taxon>Saprospirales</taxon>
        <taxon>Saprospiraceae</taxon>
        <taxon>Candidatus Defluviibacterium</taxon>
    </lineage>
</organism>